<dbReference type="InParanoid" id="F8QBV2"/>
<evidence type="ECO:0000256" key="1">
    <source>
        <dbReference type="SAM" id="MobiDB-lite"/>
    </source>
</evidence>
<feature type="region of interest" description="Disordered" evidence="1">
    <location>
        <begin position="80"/>
        <end position="116"/>
    </location>
</feature>
<proteinExistence type="predicted"/>
<name>F8QBV2_SERL3</name>
<accession>F8QBV2</accession>
<sequence>MFGLRGPEKQQSLLRAETTVSDSKTINCDLFTPLPRRIIKSKISDLKHQQDYTNVRTQKRTSCQINDRNPPRLEMVLEASEEDATPDHTFTVDRVRKLQSESRDGFESGPTPPGPI</sequence>
<dbReference type="AlphaFoldDB" id="F8QBV2"/>
<dbReference type="Proteomes" id="UP000008063">
    <property type="component" value="Unassembled WGS sequence"/>
</dbReference>
<evidence type="ECO:0000313" key="3">
    <source>
        <dbReference type="Proteomes" id="UP000008063"/>
    </source>
</evidence>
<organism evidence="3">
    <name type="scientific">Serpula lacrymans var. lacrymans (strain S7.3)</name>
    <name type="common">Dry rot fungus</name>
    <dbReference type="NCBI Taxonomy" id="936435"/>
    <lineage>
        <taxon>Eukaryota</taxon>
        <taxon>Fungi</taxon>
        <taxon>Dikarya</taxon>
        <taxon>Basidiomycota</taxon>
        <taxon>Agaricomycotina</taxon>
        <taxon>Agaricomycetes</taxon>
        <taxon>Agaricomycetidae</taxon>
        <taxon>Boletales</taxon>
        <taxon>Coniophorineae</taxon>
        <taxon>Serpulaceae</taxon>
        <taxon>Serpula</taxon>
    </lineage>
</organism>
<dbReference type="HOGENOM" id="CLU_2102809_0_0_1"/>
<feature type="non-terminal residue" evidence="2">
    <location>
        <position position="116"/>
    </location>
</feature>
<protein>
    <submittedName>
        <fullName evidence="2">Uncharacterized protein</fullName>
    </submittedName>
</protein>
<gene>
    <name evidence="2" type="ORF">SERLA73DRAFT_188639</name>
</gene>
<evidence type="ECO:0000313" key="2">
    <source>
        <dbReference type="EMBL" id="EGN94071.1"/>
    </source>
</evidence>
<dbReference type="EMBL" id="GL945489">
    <property type="protein sequence ID" value="EGN94071.1"/>
    <property type="molecule type" value="Genomic_DNA"/>
</dbReference>
<reference evidence="3" key="1">
    <citation type="journal article" date="2011" name="Science">
        <title>The plant cell wall-decomposing machinery underlies the functional diversity of forest fungi.</title>
        <authorList>
            <person name="Eastwood D.C."/>
            <person name="Floudas D."/>
            <person name="Binder M."/>
            <person name="Majcherczyk A."/>
            <person name="Schneider P."/>
            <person name="Aerts A."/>
            <person name="Asiegbu F.O."/>
            <person name="Baker S.E."/>
            <person name="Barry K."/>
            <person name="Bendiksby M."/>
            <person name="Blumentritt M."/>
            <person name="Coutinho P.M."/>
            <person name="Cullen D."/>
            <person name="de Vries R.P."/>
            <person name="Gathman A."/>
            <person name="Goodell B."/>
            <person name="Henrissat B."/>
            <person name="Ihrmark K."/>
            <person name="Kauserud H."/>
            <person name="Kohler A."/>
            <person name="LaButti K."/>
            <person name="Lapidus A."/>
            <person name="Lavin J.L."/>
            <person name="Lee Y.-H."/>
            <person name="Lindquist E."/>
            <person name="Lilly W."/>
            <person name="Lucas S."/>
            <person name="Morin E."/>
            <person name="Murat C."/>
            <person name="Oguiza J.A."/>
            <person name="Park J."/>
            <person name="Pisabarro A.G."/>
            <person name="Riley R."/>
            <person name="Rosling A."/>
            <person name="Salamov A."/>
            <person name="Schmidt O."/>
            <person name="Schmutz J."/>
            <person name="Skrede I."/>
            <person name="Stenlid J."/>
            <person name="Wiebenga A."/>
            <person name="Xie X."/>
            <person name="Kuees U."/>
            <person name="Hibbett D.S."/>
            <person name="Hoffmeister D."/>
            <person name="Hoegberg N."/>
            <person name="Martin F."/>
            <person name="Grigoriev I.V."/>
            <person name="Watkinson S.C."/>
        </authorList>
    </citation>
    <scope>NUCLEOTIDE SEQUENCE [LARGE SCALE GENOMIC DNA]</scope>
    <source>
        <strain evidence="3">strain S7.3</strain>
    </source>
</reference>
<feature type="compositionally biased region" description="Basic and acidic residues" evidence="1">
    <location>
        <begin position="90"/>
        <end position="106"/>
    </location>
</feature>
<keyword evidence="3" id="KW-1185">Reference proteome</keyword>